<evidence type="ECO:0000259" key="10">
    <source>
        <dbReference type="PROSITE" id="PS51671"/>
    </source>
</evidence>
<dbReference type="OrthoDB" id="9802281at2"/>
<reference evidence="12 13" key="1">
    <citation type="submission" date="2018-03" db="EMBL/GenBank/DDBJ databases">
        <title>Genomic Encyclopedia of Archaeal and Bacterial Type Strains, Phase II (KMG-II): from individual species to whole genera.</title>
        <authorList>
            <person name="Goeker M."/>
        </authorList>
    </citation>
    <scope>NUCLEOTIDE SEQUENCE [LARGE SCALE GENOMIC DNA]</scope>
    <source>
        <strain evidence="12 13">DSM 27267</strain>
    </source>
</reference>
<reference evidence="11 14" key="2">
    <citation type="submission" date="2019-10" db="EMBL/GenBank/DDBJ databases">
        <title>Prolixibacter strains distinguished by the presence of nitrate reductase genes were adept at nitrate-dependent anaerobic corrosion of metallic iron and carbon steel.</title>
        <authorList>
            <person name="Iino T."/>
            <person name="Shono N."/>
            <person name="Ito K."/>
            <person name="Nakamura R."/>
            <person name="Sueoka K."/>
            <person name="Harayama S."/>
            <person name="Ohkuma M."/>
        </authorList>
    </citation>
    <scope>NUCLEOTIDE SEQUENCE [LARGE SCALE GENOMIC DNA]</scope>
    <source>
        <strain evidence="11 14">MIC1-1</strain>
    </source>
</reference>
<evidence type="ECO:0000256" key="4">
    <source>
        <dbReference type="ARBA" id="ARBA00023141"/>
    </source>
</evidence>
<comment type="caution">
    <text evidence="12">The sequence shown here is derived from an EMBL/GenBank/DDBJ whole genome shotgun (WGS) entry which is preliminary data.</text>
</comment>
<gene>
    <name evidence="11" type="primary">pheA_1</name>
    <name evidence="12" type="ORF">CLV93_10447</name>
    <name evidence="11" type="ORF">JCM18694_22460</name>
</gene>
<dbReference type="PANTHER" id="PTHR21022:SF19">
    <property type="entry name" value="PREPHENATE DEHYDRATASE-RELATED"/>
    <property type="match status" value="1"/>
</dbReference>
<dbReference type="Gene3D" id="3.40.190.10">
    <property type="entry name" value="Periplasmic binding protein-like II"/>
    <property type="match status" value="2"/>
</dbReference>
<feature type="site" description="Essential for prephenate dehydratase activity" evidence="8">
    <location>
        <position position="173"/>
    </location>
</feature>
<evidence type="ECO:0000256" key="7">
    <source>
        <dbReference type="ARBA" id="ARBA00047848"/>
    </source>
</evidence>
<comment type="pathway">
    <text evidence="1">Amino-acid biosynthesis; L-phenylalanine biosynthesis; phenylpyruvate from prephenate: step 1/1.</text>
</comment>
<feature type="domain" description="ACT" evidence="10">
    <location>
        <begin position="197"/>
        <end position="273"/>
    </location>
</feature>
<dbReference type="InterPro" id="IPR001086">
    <property type="entry name" value="Preph_deHydtase"/>
</dbReference>
<accession>A0A2P8CDP8</accession>
<dbReference type="InterPro" id="IPR002912">
    <property type="entry name" value="ACT_dom"/>
</dbReference>
<protein>
    <recommendedName>
        <fullName evidence="2">prephenate dehydratase</fullName>
        <ecNumber evidence="2">4.2.1.51</ecNumber>
    </recommendedName>
</protein>
<dbReference type="CDD" id="cd04905">
    <property type="entry name" value="ACT_CM-PDT"/>
    <property type="match status" value="1"/>
</dbReference>
<keyword evidence="4" id="KW-0057">Aromatic amino acid biosynthesis</keyword>
<dbReference type="EMBL" id="PYGC01000004">
    <property type="protein sequence ID" value="PSK83117.1"/>
    <property type="molecule type" value="Genomic_DNA"/>
</dbReference>
<dbReference type="PANTHER" id="PTHR21022">
    <property type="entry name" value="PREPHENATE DEHYDRATASE P PROTEIN"/>
    <property type="match status" value="1"/>
</dbReference>
<evidence type="ECO:0000256" key="3">
    <source>
        <dbReference type="ARBA" id="ARBA00022605"/>
    </source>
</evidence>
<dbReference type="Pfam" id="PF01842">
    <property type="entry name" value="ACT"/>
    <property type="match status" value="1"/>
</dbReference>
<evidence type="ECO:0000313" key="13">
    <source>
        <dbReference type="Proteomes" id="UP000240621"/>
    </source>
</evidence>
<evidence type="ECO:0000256" key="1">
    <source>
        <dbReference type="ARBA" id="ARBA00004741"/>
    </source>
</evidence>
<evidence type="ECO:0000313" key="11">
    <source>
        <dbReference type="EMBL" id="GET22000.1"/>
    </source>
</evidence>
<keyword evidence="14" id="KW-1185">Reference proteome</keyword>
<dbReference type="UniPathway" id="UPA00121">
    <property type="reaction ID" value="UER00345"/>
</dbReference>
<keyword evidence="6" id="KW-0456">Lyase</keyword>
<proteinExistence type="predicted"/>
<dbReference type="EC" id="4.2.1.51" evidence="2"/>
<dbReference type="PROSITE" id="PS51171">
    <property type="entry name" value="PREPHENATE_DEHYDR_3"/>
    <property type="match status" value="1"/>
</dbReference>
<dbReference type="PIRSF" id="PIRSF001500">
    <property type="entry name" value="Chor_mut_pdt_Ppr"/>
    <property type="match status" value="1"/>
</dbReference>
<dbReference type="InterPro" id="IPR045865">
    <property type="entry name" value="ACT-like_dom_sf"/>
</dbReference>
<dbReference type="InterPro" id="IPR008242">
    <property type="entry name" value="Chor_mutase/pphenate_deHydtase"/>
</dbReference>
<dbReference type="NCBIfam" id="NF008865">
    <property type="entry name" value="PRK11898.1"/>
    <property type="match status" value="1"/>
</dbReference>
<dbReference type="GO" id="GO:0009094">
    <property type="term" value="P:L-phenylalanine biosynthetic process"/>
    <property type="evidence" value="ECO:0007669"/>
    <property type="project" value="UniProtKB-UniPathway"/>
</dbReference>
<sequence length="281" mass="31203">MKKIATLGPKGTYSDKATKIFRAQLNEEYEIEYYPSIKKVLNAIGNTCDYGVLPIENLTEGFVSVVLDFLVSSELKIVSEIMLPIQFSFVGKAANLKDLQLLYVQYVAKGQCADFIDSLENVEIITTQSNMESLEKVKESNDADGAIVPSDSYSESEFPQVIENVNDYPNNATRFLAFTNNAAPDAYSSARNHKTSLIVIDDNDRAGLLEGILSSFAKRSINLTSIVSRPTGQAFGKYHFFIDFEGHIREEKVTAALDEIKTMNKVKVLGSYPKSGILHEQ</sequence>
<evidence type="ECO:0000313" key="14">
    <source>
        <dbReference type="Proteomes" id="UP000396862"/>
    </source>
</evidence>
<keyword evidence="3" id="KW-0028">Amino-acid biosynthesis</keyword>
<dbReference type="GO" id="GO:0004664">
    <property type="term" value="F:prephenate dehydratase activity"/>
    <property type="evidence" value="ECO:0007669"/>
    <property type="project" value="UniProtKB-EC"/>
</dbReference>
<dbReference type="Proteomes" id="UP000396862">
    <property type="component" value="Unassembled WGS sequence"/>
</dbReference>
<dbReference type="AlphaFoldDB" id="A0A2P8CDP8"/>
<dbReference type="PROSITE" id="PS51671">
    <property type="entry name" value="ACT"/>
    <property type="match status" value="1"/>
</dbReference>
<dbReference type="Proteomes" id="UP000240621">
    <property type="component" value="Unassembled WGS sequence"/>
</dbReference>
<dbReference type="Pfam" id="PF00800">
    <property type="entry name" value="PDT"/>
    <property type="match status" value="1"/>
</dbReference>
<dbReference type="EMBL" id="BLAU01000001">
    <property type="protein sequence ID" value="GET22000.1"/>
    <property type="molecule type" value="Genomic_DNA"/>
</dbReference>
<evidence type="ECO:0000256" key="5">
    <source>
        <dbReference type="ARBA" id="ARBA00023222"/>
    </source>
</evidence>
<evidence type="ECO:0000313" key="12">
    <source>
        <dbReference type="EMBL" id="PSK83117.1"/>
    </source>
</evidence>
<dbReference type="GO" id="GO:0005737">
    <property type="term" value="C:cytoplasm"/>
    <property type="evidence" value="ECO:0007669"/>
    <property type="project" value="TreeGrafter"/>
</dbReference>
<evidence type="ECO:0000259" key="9">
    <source>
        <dbReference type="PROSITE" id="PS51171"/>
    </source>
</evidence>
<evidence type="ECO:0000256" key="8">
    <source>
        <dbReference type="PIRSR" id="PIRSR001500-2"/>
    </source>
</evidence>
<comment type="catalytic activity">
    <reaction evidence="7">
        <text>prephenate + H(+) = 3-phenylpyruvate + CO2 + H2O</text>
        <dbReference type="Rhea" id="RHEA:21648"/>
        <dbReference type="ChEBI" id="CHEBI:15377"/>
        <dbReference type="ChEBI" id="CHEBI:15378"/>
        <dbReference type="ChEBI" id="CHEBI:16526"/>
        <dbReference type="ChEBI" id="CHEBI:18005"/>
        <dbReference type="ChEBI" id="CHEBI:29934"/>
        <dbReference type="EC" id="4.2.1.51"/>
    </reaction>
</comment>
<dbReference type="SUPFAM" id="SSF55021">
    <property type="entry name" value="ACT-like"/>
    <property type="match status" value="1"/>
</dbReference>
<dbReference type="Gene3D" id="3.30.70.260">
    <property type="match status" value="1"/>
</dbReference>
<organism evidence="12 13">
    <name type="scientific">Prolixibacter denitrificans</name>
    <dbReference type="NCBI Taxonomy" id="1541063"/>
    <lineage>
        <taxon>Bacteria</taxon>
        <taxon>Pseudomonadati</taxon>
        <taxon>Bacteroidota</taxon>
        <taxon>Bacteroidia</taxon>
        <taxon>Marinilabiliales</taxon>
        <taxon>Prolixibacteraceae</taxon>
        <taxon>Prolixibacter</taxon>
    </lineage>
</organism>
<evidence type="ECO:0000256" key="2">
    <source>
        <dbReference type="ARBA" id="ARBA00013147"/>
    </source>
</evidence>
<dbReference type="RefSeq" id="WP_106541922.1">
    <property type="nucleotide sequence ID" value="NZ_BLAU01000001.1"/>
</dbReference>
<dbReference type="SUPFAM" id="SSF53850">
    <property type="entry name" value="Periplasmic binding protein-like II"/>
    <property type="match status" value="1"/>
</dbReference>
<name>A0A2P8CDP8_9BACT</name>
<evidence type="ECO:0000256" key="6">
    <source>
        <dbReference type="ARBA" id="ARBA00023239"/>
    </source>
</evidence>
<keyword evidence="5" id="KW-0584">Phenylalanine biosynthesis</keyword>
<feature type="domain" description="Prephenate dehydratase" evidence="9">
    <location>
        <begin position="3"/>
        <end position="180"/>
    </location>
</feature>